<name>A0ABT2TSF7_9FIRM</name>
<comment type="catalytic activity">
    <reaction evidence="1">
        <text>ATP + protein L-histidine = ADP + protein N-phospho-L-histidine.</text>
        <dbReference type="EC" id="2.7.13.3"/>
    </reaction>
</comment>
<evidence type="ECO:0000256" key="12">
    <source>
        <dbReference type="ARBA" id="ARBA00023012"/>
    </source>
</evidence>
<keyword evidence="4" id="KW-1003">Cell membrane</keyword>
<dbReference type="PANTHER" id="PTHR45528:SF1">
    <property type="entry name" value="SENSOR HISTIDINE KINASE CPXA"/>
    <property type="match status" value="1"/>
</dbReference>
<evidence type="ECO:0000313" key="16">
    <source>
        <dbReference type="EMBL" id="MCU6765135.1"/>
    </source>
</evidence>
<comment type="caution">
    <text evidence="16">The sequence shown here is derived from an EMBL/GenBank/DDBJ whole genome shotgun (WGS) entry which is preliminary data.</text>
</comment>
<evidence type="ECO:0000256" key="6">
    <source>
        <dbReference type="ARBA" id="ARBA00022679"/>
    </source>
</evidence>
<dbReference type="SMART" id="SM00388">
    <property type="entry name" value="HisKA"/>
    <property type="match status" value="1"/>
</dbReference>
<gene>
    <name evidence="16" type="ORF">OCV61_06860</name>
</gene>
<dbReference type="InterPro" id="IPR005467">
    <property type="entry name" value="His_kinase_dom"/>
</dbReference>
<keyword evidence="10" id="KW-0067">ATP-binding</keyword>
<dbReference type="Pfam" id="PF02518">
    <property type="entry name" value="HATPase_c"/>
    <property type="match status" value="1"/>
</dbReference>
<sequence length="870" mass="98207">MNHKFYRSRPMKGLVWILTCGFLCVSLVCGLFLSYMLSKDQSPIQMSDTYPKSSMFADDLNTAAGKITSAYSNISRFSSVADDSCMIDLDEVLNDQPLSGKNTSGLAYSFSDLKKWVSDSWSYDSDPGHTIVICEKEDGTKEYFPFSDFQDQIKNGTLNFRYNQQFLHDDVWTEKEAYNIIMDELEYDYVEKEFSVNALTGIYGSDKTTLKYVSVSSCTQTPLVEDFSPEGGTSLLDILNHDPNWNDRVLDALNALEKTLSLVSAYMDSQNVLQEYEADSNLTWLLVDNENKKAFSNQETSYSSAASLLSKMKQTPVYVLADSDRTFETAGTAINNTGHGILSASAWLQDIESHLNLSDYTFAMAVDTDYPAEDVFSAHADTYQLCLKWARPALAGFAAGLILALIGSLWLCFNAGRTSKDGNIHLTFTDRWFTEIYGAVLFLIWFLPFVYVINHSTLVTLYENAQNGRKAHAFVLISILLYTFVLMLSFMLGMIRRIRTKTFWKNSLTCRILSLIRLFFRKLKDFFALYFTNTALKITLTLGLAVFLFFQFIFSILAVNTPQVFLLLLFVMDAAALVWVLKKADGQDQITLGLKKITEGNLQYKIPVDHLKGNQKQTAEYINNIGNGLDAAVDKSLRDERLKTELITNVSHDIKTPLTSIINYISLLKQENFTDPKICGYLDILDEKAHRLKTLTEDVVEASKISTGNVSLNIQPLNFTELAQQVCGEFQEQFQRRQLTIVTLFSAQQPTILADGQKMWRVLSNLFTNIYKYAMEGTRVYISLENQGTKVVFTAKNISAQALNFSADQLTERFIRGDLSRSTEGSGLGLSIAKTLTELQKGSFRLYLDGDLFKVVITFPVENKLPEEDK</sequence>
<keyword evidence="7 14" id="KW-0812">Transmembrane</keyword>
<evidence type="ECO:0000256" key="14">
    <source>
        <dbReference type="SAM" id="Phobius"/>
    </source>
</evidence>
<accession>A0ABT2TSF7</accession>
<dbReference type="Gene3D" id="1.10.287.130">
    <property type="match status" value="1"/>
</dbReference>
<dbReference type="InterPro" id="IPR036097">
    <property type="entry name" value="HisK_dim/P_sf"/>
</dbReference>
<feature type="transmembrane region" description="Helical" evidence="14">
    <location>
        <begin position="564"/>
        <end position="581"/>
    </location>
</feature>
<feature type="transmembrane region" description="Helical" evidence="14">
    <location>
        <begin position="434"/>
        <end position="453"/>
    </location>
</feature>
<evidence type="ECO:0000256" key="4">
    <source>
        <dbReference type="ARBA" id="ARBA00022475"/>
    </source>
</evidence>
<evidence type="ECO:0000256" key="9">
    <source>
        <dbReference type="ARBA" id="ARBA00022777"/>
    </source>
</evidence>
<organism evidence="16 17">
    <name type="scientific">Blautia ammoniilytica</name>
    <dbReference type="NCBI Taxonomy" id="2981782"/>
    <lineage>
        <taxon>Bacteria</taxon>
        <taxon>Bacillati</taxon>
        <taxon>Bacillota</taxon>
        <taxon>Clostridia</taxon>
        <taxon>Lachnospirales</taxon>
        <taxon>Lachnospiraceae</taxon>
        <taxon>Blautia</taxon>
    </lineage>
</organism>
<dbReference type="InterPro" id="IPR050398">
    <property type="entry name" value="HssS/ArlS-like"/>
</dbReference>
<dbReference type="GO" id="GO:0016301">
    <property type="term" value="F:kinase activity"/>
    <property type="evidence" value="ECO:0007669"/>
    <property type="project" value="UniProtKB-KW"/>
</dbReference>
<dbReference type="PROSITE" id="PS50109">
    <property type="entry name" value="HIS_KIN"/>
    <property type="match status" value="1"/>
</dbReference>
<dbReference type="InterPro" id="IPR003594">
    <property type="entry name" value="HATPase_dom"/>
</dbReference>
<evidence type="ECO:0000256" key="10">
    <source>
        <dbReference type="ARBA" id="ARBA00022840"/>
    </source>
</evidence>
<comment type="subcellular location">
    <subcellularLocation>
        <location evidence="2">Cell membrane</location>
        <topology evidence="2">Multi-pass membrane protein</topology>
    </subcellularLocation>
</comment>
<keyword evidence="6" id="KW-0808">Transferase</keyword>
<dbReference type="EC" id="2.7.13.3" evidence="3"/>
<feature type="transmembrane region" description="Helical" evidence="14">
    <location>
        <begin position="14"/>
        <end position="37"/>
    </location>
</feature>
<dbReference type="SMART" id="SM00387">
    <property type="entry name" value="HATPase_c"/>
    <property type="match status" value="1"/>
</dbReference>
<dbReference type="Proteomes" id="UP001652409">
    <property type="component" value="Unassembled WGS sequence"/>
</dbReference>
<evidence type="ECO:0000256" key="5">
    <source>
        <dbReference type="ARBA" id="ARBA00022553"/>
    </source>
</evidence>
<feature type="domain" description="Histidine kinase" evidence="15">
    <location>
        <begin position="649"/>
        <end position="863"/>
    </location>
</feature>
<proteinExistence type="predicted"/>
<evidence type="ECO:0000259" key="15">
    <source>
        <dbReference type="PROSITE" id="PS50109"/>
    </source>
</evidence>
<feature type="transmembrane region" description="Helical" evidence="14">
    <location>
        <begin position="393"/>
        <end position="413"/>
    </location>
</feature>
<evidence type="ECO:0000256" key="3">
    <source>
        <dbReference type="ARBA" id="ARBA00012438"/>
    </source>
</evidence>
<dbReference type="InterPro" id="IPR036890">
    <property type="entry name" value="HATPase_C_sf"/>
</dbReference>
<evidence type="ECO:0000256" key="11">
    <source>
        <dbReference type="ARBA" id="ARBA00022989"/>
    </source>
</evidence>
<keyword evidence="13 14" id="KW-0472">Membrane</keyword>
<keyword evidence="11 14" id="KW-1133">Transmembrane helix</keyword>
<dbReference type="EMBL" id="JAOQJL010000010">
    <property type="protein sequence ID" value="MCU6765135.1"/>
    <property type="molecule type" value="Genomic_DNA"/>
</dbReference>
<feature type="transmembrane region" description="Helical" evidence="14">
    <location>
        <begin position="473"/>
        <end position="495"/>
    </location>
</feature>
<dbReference type="Pfam" id="PF00512">
    <property type="entry name" value="HisKA"/>
    <property type="match status" value="1"/>
</dbReference>
<dbReference type="SUPFAM" id="SSF55874">
    <property type="entry name" value="ATPase domain of HSP90 chaperone/DNA topoisomerase II/histidine kinase"/>
    <property type="match status" value="1"/>
</dbReference>
<dbReference type="SUPFAM" id="SSF47384">
    <property type="entry name" value="Homodimeric domain of signal transducing histidine kinase"/>
    <property type="match status" value="1"/>
</dbReference>
<evidence type="ECO:0000256" key="8">
    <source>
        <dbReference type="ARBA" id="ARBA00022741"/>
    </source>
</evidence>
<keyword evidence="8" id="KW-0547">Nucleotide-binding</keyword>
<feature type="transmembrane region" description="Helical" evidence="14">
    <location>
        <begin position="527"/>
        <end position="558"/>
    </location>
</feature>
<evidence type="ECO:0000256" key="2">
    <source>
        <dbReference type="ARBA" id="ARBA00004651"/>
    </source>
</evidence>
<dbReference type="RefSeq" id="WP_262582723.1">
    <property type="nucleotide sequence ID" value="NZ_JAOQJL010000010.1"/>
</dbReference>
<dbReference type="InterPro" id="IPR003661">
    <property type="entry name" value="HisK_dim/P_dom"/>
</dbReference>
<reference evidence="16 17" key="1">
    <citation type="journal article" date="2021" name="ISME Commun">
        <title>Automated analysis of genomic sequences facilitates high-throughput and comprehensive description of bacteria.</title>
        <authorList>
            <person name="Hitch T.C.A."/>
        </authorList>
    </citation>
    <scope>NUCLEOTIDE SEQUENCE [LARGE SCALE GENOMIC DNA]</scope>
    <source>
        <strain evidence="16 17">Sanger_23</strain>
    </source>
</reference>
<evidence type="ECO:0000313" key="17">
    <source>
        <dbReference type="Proteomes" id="UP001652409"/>
    </source>
</evidence>
<evidence type="ECO:0000256" key="1">
    <source>
        <dbReference type="ARBA" id="ARBA00000085"/>
    </source>
</evidence>
<evidence type="ECO:0000256" key="7">
    <source>
        <dbReference type="ARBA" id="ARBA00022692"/>
    </source>
</evidence>
<evidence type="ECO:0000256" key="13">
    <source>
        <dbReference type="ARBA" id="ARBA00023136"/>
    </source>
</evidence>
<keyword evidence="5" id="KW-0597">Phosphoprotein</keyword>
<keyword evidence="17" id="KW-1185">Reference proteome</keyword>
<protein>
    <recommendedName>
        <fullName evidence="3">histidine kinase</fullName>
        <ecNumber evidence="3">2.7.13.3</ecNumber>
    </recommendedName>
</protein>
<keyword evidence="9 16" id="KW-0418">Kinase</keyword>
<dbReference type="CDD" id="cd00082">
    <property type="entry name" value="HisKA"/>
    <property type="match status" value="1"/>
</dbReference>
<keyword evidence="12" id="KW-0902">Two-component regulatory system</keyword>
<dbReference type="Gene3D" id="3.30.565.10">
    <property type="entry name" value="Histidine kinase-like ATPase, C-terminal domain"/>
    <property type="match status" value="1"/>
</dbReference>
<dbReference type="PANTHER" id="PTHR45528">
    <property type="entry name" value="SENSOR HISTIDINE KINASE CPXA"/>
    <property type="match status" value="1"/>
</dbReference>